<keyword evidence="8" id="KW-0746">Sphingolipid metabolism</keyword>
<dbReference type="PANTHER" id="PTHR42735">
    <property type="match status" value="1"/>
</dbReference>
<comment type="similarity">
    <text evidence="13">Belongs to the group II decarboxylase family. Sphingosine-1-phosphate lyase subfamily.</text>
</comment>
<evidence type="ECO:0000256" key="16">
    <source>
        <dbReference type="PIRSR" id="PIRSR602129-50"/>
    </source>
</evidence>
<evidence type="ECO:0000256" key="14">
    <source>
        <dbReference type="ARBA" id="ARBA00038965"/>
    </source>
</evidence>
<evidence type="ECO:0000256" key="3">
    <source>
        <dbReference type="ARBA" id="ARBA00004760"/>
    </source>
</evidence>
<dbReference type="GO" id="GO:0030170">
    <property type="term" value="F:pyridoxal phosphate binding"/>
    <property type="evidence" value="ECO:0007669"/>
    <property type="project" value="InterPro"/>
</dbReference>
<comment type="pathway">
    <text evidence="3">Lipid metabolism; sphingolipid metabolism.</text>
</comment>
<dbReference type="FunFam" id="6.10.140.2150:FF:000001">
    <property type="entry name" value="Sphingosine-1-phosphate lyase 1"/>
    <property type="match status" value="1"/>
</dbReference>
<evidence type="ECO:0000256" key="1">
    <source>
        <dbReference type="ARBA" id="ARBA00001933"/>
    </source>
</evidence>
<evidence type="ECO:0000256" key="5">
    <source>
        <dbReference type="ARBA" id="ARBA00022692"/>
    </source>
</evidence>
<comment type="pathway">
    <text evidence="4">Sphingolipid metabolism.</text>
</comment>
<evidence type="ECO:0000256" key="8">
    <source>
        <dbReference type="ARBA" id="ARBA00022919"/>
    </source>
</evidence>
<dbReference type="SUPFAM" id="SSF53383">
    <property type="entry name" value="PLP-dependent transferases"/>
    <property type="match status" value="1"/>
</dbReference>
<dbReference type="Gene3D" id="6.10.140.2150">
    <property type="match status" value="1"/>
</dbReference>
<dbReference type="InterPro" id="IPR050477">
    <property type="entry name" value="GrpII_AminoAcid_Decarb"/>
</dbReference>
<reference evidence="19" key="1">
    <citation type="submission" date="2022-11" db="UniProtKB">
        <authorList>
            <consortium name="WormBaseParasite"/>
        </authorList>
    </citation>
    <scope>IDENTIFICATION</scope>
</reference>
<evidence type="ECO:0000256" key="4">
    <source>
        <dbReference type="ARBA" id="ARBA00004991"/>
    </source>
</evidence>
<proteinExistence type="inferred from homology"/>
<comment type="subcellular location">
    <subcellularLocation>
        <location evidence="2">Endoplasmic reticulum membrane</location>
        <topology evidence="2">Single-pass membrane protein</topology>
    </subcellularLocation>
</comment>
<dbReference type="AlphaFoldDB" id="A0A914E8L0"/>
<comment type="cofactor">
    <cofactor evidence="1 16 17">
        <name>pyridoxal 5'-phosphate</name>
        <dbReference type="ChEBI" id="CHEBI:597326"/>
    </cofactor>
</comment>
<evidence type="ECO:0000256" key="13">
    <source>
        <dbReference type="ARBA" id="ARBA00038302"/>
    </source>
</evidence>
<keyword evidence="12 17" id="KW-0456">Lyase</keyword>
<dbReference type="Pfam" id="PF00282">
    <property type="entry name" value="Pyridoxal_deC"/>
    <property type="match status" value="1"/>
</dbReference>
<dbReference type="InterPro" id="IPR015422">
    <property type="entry name" value="PyrdxlP-dep_Trfase_small"/>
</dbReference>
<accession>A0A914E8L0</accession>
<evidence type="ECO:0000256" key="10">
    <source>
        <dbReference type="ARBA" id="ARBA00023098"/>
    </source>
</evidence>
<evidence type="ECO:0000256" key="9">
    <source>
        <dbReference type="ARBA" id="ARBA00022989"/>
    </source>
</evidence>
<protein>
    <recommendedName>
        <fullName evidence="14">sphinganine-1-phosphate aldolase</fullName>
        <ecNumber evidence="14">4.1.2.27</ecNumber>
    </recommendedName>
    <alternativeName>
        <fullName evidence="15">Sphingosine-1-phosphate aldolase</fullName>
    </alternativeName>
</protein>
<name>A0A914E8L0_9BILA</name>
<organism evidence="18 19">
    <name type="scientific">Acrobeloides nanus</name>
    <dbReference type="NCBI Taxonomy" id="290746"/>
    <lineage>
        <taxon>Eukaryota</taxon>
        <taxon>Metazoa</taxon>
        <taxon>Ecdysozoa</taxon>
        <taxon>Nematoda</taxon>
        <taxon>Chromadorea</taxon>
        <taxon>Rhabditida</taxon>
        <taxon>Tylenchina</taxon>
        <taxon>Cephalobomorpha</taxon>
        <taxon>Cephaloboidea</taxon>
        <taxon>Cephalobidae</taxon>
        <taxon>Acrobeloides</taxon>
    </lineage>
</organism>
<dbReference type="GO" id="GO:0030149">
    <property type="term" value="P:sphingolipid catabolic process"/>
    <property type="evidence" value="ECO:0007669"/>
    <property type="project" value="TreeGrafter"/>
</dbReference>
<dbReference type="EC" id="4.1.2.27" evidence="14"/>
<evidence type="ECO:0000313" key="18">
    <source>
        <dbReference type="Proteomes" id="UP000887540"/>
    </source>
</evidence>
<dbReference type="Gene3D" id="3.40.640.10">
    <property type="entry name" value="Type I PLP-dependent aspartate aminotransferase-like (Major domain)"/>
    <property type="match status" value="1"/>
</dbReference>
<keyword evidence="5" id="KW-0812">Transmembrane</keyword>
<evidence type="ECO:0000256" key="7">
    <source>
        <dbReference type="ARBA" id="ARBA00022898"/>
    </source>
</evidence>
<evidence type="ECO:0000256" key="12">
    <source>
        <dbReference type="ARBA" id="ARBA00023239"/>
    </source>
</evidence>
<evidence type="ECO:0000256" key="11">
    <source>
        <dbReference type="ARBA" id="ARBA00023136"/>
    </source>
</evidence>
<keyword evidence="6" id="KW-0256">Endoplasmic reticulum</keyword>
<dbReference type="WBParaSite" id="ACRNAN_scaffold6434.g15023.t1">
    <property type="protein sequence ID" value="ACRNAN_scaffold6434.g15023.t1"/>
    <property type="gene ID" value="ACRNAN_scaffold6434.g15023"/>
</dbReference>
<keyword evidence="18" id="KW-1185">Reference proteome</keyword>
<keyword evidence="9" id="KW-1133">Transmembrane helix</keyword>
<dbReference type="GO" id="GO:0005789">
    <property type="term" value="C:endoplasmic reticulum membrane"/>
    <property type="evidence" value="ECO:0007669"/>
    <property type="project" value="UniProtKB-SubCell"/>
</dbReference>
<keyword evidence="7 16" id="KW-0663">Pyridoxal phosphate</keyword>
<dbReference type="PANTHER" id="PTHR42735:SF6">
    <property type="entry name" value="SPHINGOSINE-1-PHOSPHATE LYASE 1"/>
    <property type="match status" value="1"/>
</dbReference>
<sequence length="554" mass="61691">MAGKLALYKDTVVSNFWDLWDYLNGKLTRVNPVVLVVASVGGTYFLIKLRRLLRRSDRPIHKRLMGYVFSWLRCIPQVQRKIDQELSKTRKEVVDSIHKYDTERVFIKELPYDATNTEKILQTAKKYEQMGTFGVNEGRVSGAVYTAYQAEDHLELLAEVFKSYAYSNPLHPDVFPGCRKMEAEVIRIVANLYSGPPDACGTLTTGGTESIMLACLAYRNRAQARGIEEPLMIIPVTAHAAFDKAAGLFNIRVKHIPVDKDSRVDVNAMKRAITRDTCMLVGSAPNFPTGTVDNILAISELGRKYKIPVHVDCCLGGFLVPFMMDAGFNVPVFDFQLPGVTSISCDTHKYGYAPKGSSVILYRSPEYLHHQYFSITEWPGGIYATPTLSGSRSGLTIALTWATLLHFGRNEYIERTKKIVGAAQKLAAAIPKIPGLILHGKADVSVVAFRSEQFNIYAVSDKLNKLGWNLNTLQYPDAIHFCLTYNQARDEVINAFIKDLENVCKEIAASPKKGNDSSTAAIYGLAAQIPDKTLVEDVTHVFLDACYAMPEKGH</sequence>
<keyword evidence="11" id="KW-0472">Membrane</keyword>
<dbReference type="InterPro" id="IPR002129">
    <property type="entry name" value="PyrdxlP-dep_de-COase"/>
</dbReference>
<feature type="modified residue" description="N6-(pyridoxal phosphate)lysine" evidence="16">
    <location>
        <position position="349"/>
    </location>
</feature>
<dbReference type="CDD" id="cd06450">
    <property type="entry name" value="DOPA_deC_like"/>
    <property type="match status" value="1"/>
</dbReference>
<dbReference type="InterPro" id="IPR015424">
    <property type="entry name" value="PyrdxlP-dep_Trfase"/>
</dbReference>
<dbReference type="GO" id="GO:0008117">
    <property type="term" value="F:sphinganine-1-phosphate aldolase activity"/>
    <property type="evidence" value="ECO:0007669"/>
    <property type="project" value="UniProtKB-EC"/>
</dbReference>
<evidence type="ECO:0000256" key="15">
    <source>
        <dbReference type="ARBA" id="ARBA00042568"/>
    </source>
</evidence>
<dbReference type="Gene3D" id="3.90.1150.10">
    <property type="entry name" value="Aspartate Aminotransferase, domain 1"/>
    <property type="match status" value="1"/>
</dbReference>
<evidence type="ECO:0000256" key="6">
    <source>
        <dbReference type="ARBA" id="ARBA00022824"/>
    </source>
</evidence>
<keyword evidence="10" id="KW-0443">Lipid metabolism</keyword>
<dbReference type="FunFam" id="3.40.640.10:FF:000020">
    <property type="entry name" value="sphingosine-1-phosphate lyase 1"/>
    <property type="match status" value="1"/>
</dbReference>
<dbReference type="InterPro" id="IPR015421">
    <property type="entry name" value="PyrdxlP-dep_Trfase_major"/>
</dbReference>
<dbReference type="GO" id="GO:0019752">
    <property type="term" value="P:carboxylic acid metabolic process"/>
    <property type="evidence" value="ECO:0007669"/>
    <property type="project" value="InterPro"/>
</dbReference>
<evidence type="ECO:0000256" key="17">
    <source>
        <dbReference type="RuleBase" id="RU000382"/>
    </source>
</evidence>
<dbReference type="Proteomes" id="UP000887540">
    <property type="component" value="Unplaced"/>
</dbReference>
<evidence type="ECO:0000313" key="19">
    <source>
        <dbReference type="WBParaSite" id="ACRNAN_scaffold6434.g15023.t1"/>
    </source>
</evidence>
<evidence type="ECO:0000256" key="2">
    <source>
        <dbReference type="ARBA" id="ARBA00004389"/>
    </source>
</evidence>